<dbReference type="InterPro" id="IPR020845">
    <property type="entry name" value="AMP-binding_CS"/>
</dbReference>
<dbReference type="RefSeq" id="WP_192775533.1">
    <property type="nucleotide sequence ID" value="NZ_BAAASY010000040.1"/>
</dbReference>
<evidence type="ECO:0000313" key="6">
    <source>
        <dbReference type="EMBL" id="MBE1560463.1"/>
    </source>
</evidence>
<dbReference type="Gene3D" id="3.30.559.30">
    <property type="entry name" value="Nonribosomal peptide synthetase, condensation domain"/>
    <property type="match status" value="1"/>
</dbReference>
<dbReference type="SUPFAM" id="SSF51735">
    <property type="entry name" value="NAD(P)-binding Rossmann-fold domains"/>
    <property type="match status" value="1"/>
</dbReference>
<dbReference type="CDD" id="cd19531">
    <property type="entry name" value="LCL_NRPS-like"/>
    <property type="match status" value="1"/>
</dbReference>
<comment type="cofactor">
    <cofactor evidence="1">
        <name>pantetheine 4'-phosphate</name>
        <dbReference type="ChEBI" id="CHEBI:47942"/>
    </cofactor>
</comment>
<dbReference type="Pfam" id="PF07993">
    <property type="entry name" value="NAD_binding_4"/>
    <property type="match status" value="1"/>
</dbReference>
<gene>
    <name evidence="6" type="ORF">H4W81_003242</name>
</gene>
<name>A0ABR9KEK8_9ACTN</name>
<keyword evidence="4" id="KW-0436">Ligase</keyword>
<dbReference type="PROSITE" id="PS00455">
    <property type="entry name" value="AMP_BINDING"/>
    <property type="match status" value="1"/>
</dbReference>
<dbReference type="Gene3D" id="3.40.50.980">
    <property type="match status" value="2"/>
</dbReference>
<organism evidence="6 7">
    <name type="scientific">Nonomuraea africana</name>
    <dbReference type="NCBI Taxonomy" id="46171"/>
    <lineage>
        <taxon>Bacteria</taxon>
        <taxon>Bacillati</taxon>
        <taxon>Actinomycetota</taxon>
        <taxon>Actinomycetes</taxon>
        <taxon>Streptosporangiales</taxon>
        <taxon>Streptosporangiaceae</taxon>
        <taxon>Nonomuraea</taxon>
    </lineage>
</organism>
<dbReference type="SUPFAM" id="SSF52777">
    <property type="entry name" value="CoA-dependent acyltransferases"/>
    <property type="match status" value="2"/>
</dbReference>
<dbReference type="PIRSF" id="PIRSF001617">
    <property type="entry name" value="Alpha-AR"/>
    <property type="match status" value="1"/>
</dbReference>
<protein>
    <submittedName>
        <fullName evidence="6">Amino acid adenylation domain-containing protein/thioester reductase-like protein</fullName>
    </submittedName>
</protein>
<dbReference type="Pfam" id="PF13193">
    <property type="entry name" value="AMP-binding_C"/>
    <property type="match status" value="1"/>
</dbReference>
<keyword evidence="3" id="KW-0597">Phosphoprotein</keyword>
<proteinExistence type="predicted"/>
<dbReference type="InterPro" id="IPR001242">
    <property type="entry name" value="Condensation_dom"/>
</dbReference>
<dbReference type="PANTHER" id="PTHR44845:SF6">
    <property type="entry name" value="BETA-ALANINE-ACTIVATING ENZYME"/>
    <property type="match status" value="1"/>
</dbReference>
<dbReference type="Gene3D" id="3.30.300.30">
    <property type="match status" value="1"/>
</dbReference>
<dbReference type="SUPFAM" id="SSF56801">
    <property type="entry name" value="Acetyl-CoA synthetase-like"/>
    <property type="match status" value="1"/>
</dbReference>
<dbReference type="Pfam" id="PF00668">
    <property type="entry name" value="Condensation"/>
    <property type="match status" value="1"/>
</dbReference>
<comment type="caution">
    <text evidence="6">The sequence shown here is derived from an EMBL/GenBank/DDBJ whole genome shotgun (WGS) entry which is preliminary data.</text>
</comment>
<keyword evidence="7" id="KW-1185">Reference proteome</keyword>
<dbReference type="Gene3D" id="1.10.1200.10">
    <property type="entry name" value="ACP-like"/>
    <property type="match status" value="1"/>
</dbReference>
<evidence type="ECO:0000256" key="1">
    <source>
        <dbReference type="ARBA" id="ARBA00001957"/>
    </source>
</evidence>
<feature type="domain" description="Carrier" evidence="5">
    <location>
        <begin position="993"/>
        <end position="1068"/>
    </location>
</feature>
<dbReference type="InterPro" id="IPR025110">
    <property type="entry name" value="AMP-bd_C"/>
</dbReference>
<dbReference type="EMBL" id="JADBEF010000001">
    <property type="protein sequence ID" value="MBE1560463.1"/>
    <property type="molecule type" value="Genomic_DNA"/>
</dbReference>
<evidence type="ECO:0000259" key="5">
    <source>
        <dbReference type="PROSITE" id="PS50075"/>
    </source>
</evidence>
<reference evidence="6 7" key="1">
    <citation type="submission" date="2020-10" db="EMBL/GenBank/DDBJ databases">
        <title>Sequencing the genomes of 1000 actinobacteria strains.</title>
        <authorList>
            <person name="Klenk H.-P."/>
        </authorList>
    </citation>
    <scope>NUCLEOTIDE SEQUENCE [LARGE SCALE GENOMIC DNA]</scope>
    <source>
        <strain evidence="6 7">DSM 43748</strain>
    </source>
</reference>
<dbReference type="Gene3D" id="3.40.50.720">
    <property type="entry name" value="NAD(P)-binding Rossmann-like Domain"/>
    <property type="match status" value="1"/>
</dbReference>
<dbReference type="InterPro" id="IPR010071">
    <property type="entry name" value="AA_adenyl_dom"/>
</dbReference>
<keyword evidence="2" id="KW-0596">Phosphopantetheine</keyword>
<dbReference type="Gene3D" id="3.30.559.10">
    <property type="entry name" value="Chloramphenicol acetyltransferase-like domain"/>
    <property type="match status" value="1"/>
</dbReference>
<dbReference type="NCBIfam" id="TIGR01746">
    <property type="entry name" value="Thioester-redct"/>
    <property type="match status" value="1"/>
</dbReference>
<dbReference type="InterPro" id="IPR013120">
    <property type="entry name" value="FAR_NAD-bd"/>
</dbReference>
<evidence type="ECO:0000256" key="4">
    <source>
        <dbReference type="ARBA" id="ARBA00022598"/>
    </source>
</evidence>
<dbReference type="InterPro" id="IPR023213">
    <property type="entry name" value="CAT-like_dom_sf"/>
</dbReference>
<dbReference type="InterPro" id="IPR010080">
    <property type="entry name" value="Thioester_reductase-like_dom"/>
</dbReference>
<dbReference type="Pfam" id="PF00550">
    <property type="entry name" value="PP-binding"/>
    <property type="match status" value="1"/>
</dbReference>
<dbReference type="NCBIfam" id="TIGR01733">
    <property type="entry name" value="AA-adenyl-dom"/>
    <property type="match status" value="1"/>
</dbReference>
<sequence length="1486" mass="162571">MSTVADEVSRLSEQDKRALLAQLLGQDGDQGGERLLPAQRRYWVLHQIAPQLPTHVVRVLEVDGELDHEALRSALAALTDAREELRARFLSIEGRPVRPVADAGAVAPELKTFSVAGAEELRKVRHREAGRPFDLETAPLLRAAAIRVEEDRHEVVLTAHQVVCDEVAMDLIVGQLLEAYDAVRRGERPEPQPSRIPYTKVVDRQQAWLRTPLARRQLAFWAKALAGITPVDLPTDHPRPVGRMPSLRGARRSRTLGAETARGVGELAGRCEASKASVLLAAYAEVLGRYTRERDIAVGIPAPGRDHTQSEILAPLESTLVVRAHLADEPTFEELVRRVHAAWAKGRDHQLIPFEHVVNKVQPDTDLGRAPLHQVRFVPHQAARPQASGGSTWIVTQADVGLSAFDLSVHLVEGADGSLDLHADYSTELFKPDTVDLVLGHIEVLLAAAAADPGSPSHRLPMLSDRELDTVIQQWNRTDSPFPGDRCLHELIADQVARTPDALAVVAGPDRLTYRELDEWASRLGNRLRAEGVGPETLVGVIAGRRVATVAAFLGVLKAGGGYVPLDPEQPVERTRAMIADAGIKTVVVTDSEAETPRPEPGETWIDVHGVGEESTSLAPAGTDPANVAYVIYTSGSTGQPKGVVVPHRQIVNSTLARSAGGRPAPEAYAIPVSLTFDASAAGLYWTLVTGGRIVLPNEDEVSNPALLARLVQAEQVTHITHMPSYYQLLLAAGGRKLISLRDISAGGDVFPSQLAVDHYKTLPWAKIYNDYGPTEVTVWATAKLAEADEDGASVPIGRPIQNTRIYLLDEELNPVPIGVPGEIHVAGEGLARGYVNAPGQTADRFIPDPFSPTPGGRLYRTGDLARYLPGGQLEFIGRADTQVKVRGFRIELSEIENALQRHPEVLSAVADVRRNLAGDENELIAYVLPAEPGREVDTERLSAHVRTILPDYMIPATIVVCEQFPLNAHGKVDRKALPDPQVRIVTVPSEAVPRRRIEREIAEVFAEALGLPGVGLHDDFFSFGGSSLQLSKVGAKLAQVYGLELPLHALFSTPTVAGVASRIELFEREGFEGLRATRDPADDLDREAFLEESITGENLPLAEIFSPKAVLLTGGTGYFGVFLLDQLIAQTTADIYCLVRAKNPAAGLARLKASCEQYEVPWDDRFDRRVKAVNGDLGRPLFGLSPEQFDDLAKLVDVIYHNGALVNFSMPYSALKAPNVDGTVEILRLASRYKAKQVHFVSTIDVFIAGHMTRPFLEVELPSKPPQVPFSYPQSKWVSEKIILKAKQRGLPITIFRPSIMMGHPKTGACHAQNYVLTALRGFLEFGILPDYAESMNAITLDYASAAMVHASKQESSVGNIFHLWNTDAISHNMLYPWIRSYGYPFEVVPFDEALELAINAGPDHPIYPMVPVLLLYSSGDAGVEMTMETEDAIDNRLECVNLLEAIKGTGWEPAPLNEKYMHDCLDFLVRHGQLDPPDRYPRKR</sequence>
<evidence type="ECO:0000256" key="2">
    <source>
        <dbReference type="ARBA" id="ARBA00022450"/>
    </source>
</evidence>
<evidence type="ECO:0000256" key="3">
    <source>
        <dbReference type="ARBA" id="ARBA00022553"/>
    </source>
</evidence>
<dbReference type="CDD" id="cd05235">
    <property type="entry name" value="SDR_e1"/>
    <property type="match status" value="1"/>
</dbReference>
<dbReference type="InterPro" id="IPR036736">
    <property type="entry name" value="ACP-like_sf"/>
</dbReference>
<dbReference type="PROSITE" id="PS50075">
    <property type="entry name" value="CARRIER"/>
    <property type="match status" value="1"/>
</dbReference>
<dbReference type="Gene3D" id="2.30.38.10">
    <property type="entry name" value="Luciferase, Domain 3"/>
    <property type="match status" value="1"/>
</dbReference>
<dbReference type="InterPro" id="IPR009081">
    <property type="entry name" value="PP-bd_ACP"/>
</dbReference>
<dbReference type="InterPro" id="IPR000873">
    <property type="entry name" value="AMP-dep_synth/lig_dom"/>
</dbReference>
<dbReference type="PANTHER" id="PTHR44845">
    <property type="entry name" value="CARRIER DOMAIN-CONTAINING PROTEIN"/>
    <property type="match status" value="1"/>
</dbReference>
<dbReference type="InterPro" id="IPR036291">
    <property type="entry name" value="NAD(P)-bd_dom_sf"/>
</dbReference>
<dbReference type="Pfam" id="PF00501">
    <property type="entry name" value="AMP-binding"/>
    <property type="match status" value="1"/>
</dbReference>
<dbReference type="CDD" id="cd05930">
    <property type="entry name" value="A_NRPS"/>
    <property type="match status" value="1"/>
</dbReference>
<dbReference type="SUPFAM" id="SSF47336">
    <property type="entry name" value="ACP-like"/>
    <property type="match status" value="1"/>
</dbReference>
<dbReference type="InterPro" id="IPR045851">
    <property type="entry name" value="AMP-bd_C_sf"/>
</dbReference>
<dbReference type="Proteomes" id="UP000661607">
    <property type="component" value="Unassembled WGS sequence"/>
</dbReference>
<evidence type="ECO:0000313" key="7">
    <source>
        <dbReference type="Proteomes" id="UP000661607"/>
    </source>
</evidence>
<accession>A0ABR9KEK8</accession>